<dbReference type="AlphaFoldDB" id="A0A1U9NNB2"/>
<dbReference type="SUPFAM" id="SSF53850">
    <property type="entry name" value="Periplasmic binding protein-like II"/>
    <property type="match status" value="1"/>
</dbReference>
<proteinExistence type="inferred from homology"/>
<dbReference type="GO" id="GO:1904680">
    <property type="term" value="F:peptide transmembrane transporter activity"/>
    <property type="evidence" value="ECO:0007669"/>
    <property type="project" value="TreeGrafter"/>
</dbReference>
<evidence type="ECO:0000256" key="2">
    <source>
        <dbReference type="ARBA" id="ARBA00005695"/>
    </source>
</evidence>
<dbReference type="InterPro" id="IPR030678">
    <property type="entry name" value="Peptide/Ni-bd"/>
</dbReference>
<evidence type="ECO:0000313" key="7">
    <source>
        <dbReference type="EMBL" id="AQT69379.1"/>
    </source>
</evidence>
<dbReference type="PIRSF" id="PIRSF002741">
    <property type="entry name" value="MppA"/>
    <property type="match status" value="1"/>
</dbReference>
<protein>
    <submittedName>
        <fullName evidence="7">Stage 0 sporulation protein KA</fullName>
    </submittedName>
</protein>
<dbReference type="InterPro" id="IPR000914">
    <property type="entry name" value="SBP_5_dom"/>
</dbReference>
<dbReference type="STRING" id="1936003.STSP2_02568"/>
<dbReference type="KEGG" id="alus:STSP2_02568"/>
<dbReference type="Gene3D" id="3.40.190.10">
    <property type="entry name" value="Periplasmic binding protein-like II"/>
    <property type="match status" value="1"/>
</dbReference>
<dbReference type="Gene3D" id="3.10.105.10">
    <property type="entry name" value="Dipeptide-binding Protein, Domain 3"/>
    <property type="match status" value="1"/>
</dbReference>
<evidence type="ECO:0000313" key="8">
    <source>
        <dbReference type="Proteomes" id="UP000189674"/>
    </source>
</evidence>
<gene>
    <name evidence="7" type="primary">oppA_3</name>
    <name evidence="7" type="ORF">STSP2_02568</name>
</gene>
<dbReference type="GO" id="GO:0015833">
    <property type="term" value="P:peptide transport"/>
    <property type="evidence" value="ECO:0007669"/>
    <property type="project" value="TreeGrafter"/>
</dbReference>
<feature type="domain" description="Solute-binding protein family 5" evidence="6">
    <location>
        <begin position="89"/>
        <end position="505"/>
    </location>
</feature>
<dbReference type="PANTHER" id="PTHR30290">
    <property type="entry name" value="PERIPLASMIC BINDING COMPONENT OF ABC TRANSPORTER"/>
    <property type="match status" value="1"/>
</dbReference>
<evidence type="ECO:0000256" key="1">
    <source>
        <dbReference type="ARBA" id="ARBA00004196"/>
    </source>
</evidence>
<comment type="similarity">
    <text evidence="2">Belongs to the bacterial solute-binding protein 5 family.</text>
</comment>
<keyword evidence="3" id="KW-0813">Transport</keyword>
<evidence type="ECO:0000256" key="4">
    <source>
        <dbReference type="ARBA" id="ARBA00022729"/>
    </source>
</evidence>
<reference evidence="8" key="1">
    <citation type="submission" date="2017-02" db="EMBL/GenBank/DDBJ databases">
        <title>Comparative genomics and description of representatives of a novel lineage of planctomycetes thriving in anoxic sediments.</title>
        <authorList>
            <person name="Spring S."/>
            <person name="Bunk B."/>
            <person name="Sproer C."/>
        </authorList>
    </citation>
    <scope>NUCLEOTIDE SEQUENCE [LARGE SCALE GENOMIC DNA]</scope>
    <source>
        <strain evidence="8">ST-NAGAB-D1</strain>
    </source>
</reference>
<feature type="chain" id="PRO_5012301697" evidence="5">
    <location>
        <begin position="32"/>
        <end position="595"/>
    </location>
</feature>
<dbReference type="PANTHER" id="PTHR30290:SF10">
    <property type="entry name" value="PERIPLASMIC OLIGOPEPTIDE-BINDING PROTEIN-RELATED"/>
    <property type="match status" value="1"/>
</dbReference>
<keyword evidence="4 5" id="KW-0732">Signal</keyword>
<accession>A0A1U9NNB2</accession>
<dbReference type="EMBL" id="CP019791">
    <property type="protein sequence ID" value="AQT69379.1"/>
    <property type="molecule type" value="Genomic_DNA"/>
</dbReference>
<name>A0A1U9NNB2_9BACT</name>
<dbReference type="GO" id="GO:0030288">
    <property type="term" value="C:outer membrane-bounded periplasmic space"/>
    <property type="evidence" value="ECO:0007669"/>
    <property type="project" value="UniProtKB-ARBA"/>
</dbReference>
<keyword evidence="8" id="KW-1185">Reference proteome</keyword>
<dbReference type="Proteomes" id="UP000189674">
    <property type="component" value="Chromosome"/>
</dbReference>
<dbReference type="GO" id="GO:0043190">
    <property type="term" value="C:ATP-binding cassette (ABC) transporter complex"/>
    <property type="evidence" value="ECO:0007669"/>
    <property type="project" value="InterPro"/>
</dbReference>
<evidence type="ECO:0000259" key="6">
    <source>
        <dbReference type="Pfam" id="PF00496"/>
    </source>
</evidence>
<evidence type="ECO:0000256" key="3">
    <source>
        <dbReference type="ARBA" id="ARBA00022448"/>
    </source>
</evidence>
<dbReference type="Gene3D" id="3.90.76.10">
    <property type="entry name" value="Dipeptide-binding Protein, Domain 1"/>
    <property type="match status" value="1"/>
</dbReference>
<sequence length="595" mass="67698" precursor="true">MNIHANNKSVLSCFKSPVVCALLLFVVLTLAGCGSDPGDSEDMVVLRDALVSKIRSLDPGDVSDTTSATVTGCFYETLYGFDYEARPYKLVPMLADSMPEISDDRLTYTIKLKEGIKFSDSPCFPDGKGRELKASDFVFAWKRIANIKFRSKNWWMFDGRIVGLDAFREYTTEVGKGEEVDYSRPVEGFKAVDDHTLVIKLKKPWPQLPLVLAYLASAPVPPEAVDYYGEDIVSNPVGTGPFVLKHWQRGSYVEALKNPNFRTEYNPGASRTAENKLPLADKILFMVVEESQPRWLQFKQGDIDALTPPADNFDQAIEIGHELTPQMKKNNIQLTTMDEPCTDWVALNMEDPLIGGNKPLRLALAHAVDRKKYIELFTNNRDEPAYGFIPPVMKAYDPGIKEIGPHYDPDKAREYLEQAREVQGGEIPTITLTMGGTSSLHSKMGTLLERNFEAIGLDIETEYLDWPIFLEKTHTKSAQIFQLGWRADYPDTETFLQVFYSKNESPGPNQFNYSSPEFDRIYEEATMMPAGPERTELYRQAERIVMEDCPMIPIKHRVMYSLYHDWLENYRLAAFDPGYGLRKYRSADMDKRKKF</sequence>
<comment type="subcellular location">
    <subcellularLocation>
        <location evidence="1">Cell envelope</location>
    </subcellularLocation>
</comment>
<dbReference type="Pfam" id="PF00496">
    <property type="entry name" value="SBP_bac_5"/>
    <property type="match status" value="1"/>
</dbReference>
<feature type="signal peptide" evidence="5">
    <location>
        <begin position="1"/>
        <end position="31"/>
    </location>
</feature>
<evidence type="ECO:0000256" key="5">
    <source>
        <dbReference type="SAM" id="SignalP"/>
    </source>
</evidence>
<organism evidence="7 8">
    <name type="scientific">Anaerohalosphaera lusitana</name>
    <dbReference type="NCBI Taxonomy" id="1936003"/>
    <lineage>
        <taxon>Bacteria</taxon>
        <taxon>Pseudomonadati</taxon>
        <taxon>Planctomycetota</taxon>
        <taxon>Phycisphaerae</taxon>
        <taxon>Sedimentisphaerales</taxon>
        <taxon>Anaerohalosphaeraceae</taxon>
        <taxon>Anaerohalosphaera</taxon>
    </lineage>
</organism>
<dbReference type="InterPro" id="IPR039424">
    <property type="entry name" value="SBP_5"/>
</dbReference>